<dbReference type="AlphaFoldDB" id="A0A6A6BVM1"/>
<feature type="signal peptide" evidence="11">
    <location>
        <begin position="1"/>
        <end position="17"/>
    </location>
</feature>
<evidence type="ECO:0000313" key="14">
    <source>
        <dbReference type="Proteomes" id="UP000799537"/>
    </source>
</evidence>
<evidence type="ECO:0000259" key="12">
    <source>
        <dbReference type="Pfam" id="PF17801"/>
    </source>
</evidence>
<evidence type="ECO:0000256" key="9">
    <source>
        <dbReference type="ARBA" id="ARBA00023295"/>
    </source>
</evidence>
<dbReference type="GO" id="GO:0005576">
    <property type="term" value="C:extracellular region"/>
    <property type="evidence" value="ECO:0007669"/>
    <property type="project" value="UniProtKB-SubCell"/>
</dbReference>
<comment type="catalytic activity">
    <reaction evidence="1 10">
        <text>Hydrolysis of terminal, non-reducing alpha-D-galactose residues in alpha-D-galactosides, including galactose oligosaccharides, galactomannans and galactolipids.</text>
        <dbReference type="EC" id="3.2.1.22"/>
    </reaction>
</comment>
<dbReference type="OrthoDB" id="5795902at2759"/>
<dbReference type="Gene3D" id="3.20.20.70">
    <property type="entry name" value="Aldolase class I"/>
    <property type="match status" value="1"/>
</dbReference>
<dbReference type="InterPro" id="IPR013785">
    <property type="entry name" value="Aldolase_TIM"/>
</dbReference>
<dbReference type="InterPro" id="IPR000111">
    <property type="entry name" value="Glyco_hydro_27/36_CS"/>
</dbReference>
<feature type="chain" id="PRO_5025561209" description="Alpha-galactosidase" evidence="11">
    <location>
        <begin position="18"/>
        <end position="447"/>
    </location>
</feature>
<name>A0A6A6BVM1_ZASCE</name>
<evidence type="ECO:0000256" key="6">
    <source>
        <dbReference type="ARBA" id="ARBA00022729"/>
    </source>
</evidence>
<dbReference type="Gene3D" id="2.60.40.1180">
    <property type="entry name" value="Golgi alpha-mannosidase II"/>
    <property type="match status" value="1"/>
</dbReference>
<dbReference type="EMBL" id="ML993647">
    <property type="protein sequence ID" value="KAF2158864.1"/>
    <property type="molecule type" value="Genomic_DNA"/>
</dbReference>
<keyword evidence="7 10" id="KW-0378">Hydrolase</keyword>
<keyword evidence="5" id="KW-0964">Secreted</keyword>
<evidence type="ECO:0000256" key="5">
    <source>
        <dbReference type="ARBA" id="ARBA00022525"/>
    </source>
</evidence>
<dbReference type="Pfam" id="PF16499">
    <property type="entry name" value="Melibiase_2"/>
    <property type="match status" value="2"/>
</dbReference>
<evidence type="ECO:0000256" key="7">
    <source>
        <dbReference type="ARBA" id="ARBA00022801"/>
    </source>
</evidence>
<evidence type="ECO:0000313" key="13">
    <source>
        <dbReference type="EMBL" id="KAF2158864.1"/>
    </source>
</evidence>
<evidence type="ECO:0000256" key="1">
    <source>
        <dbReference type="ARBA" id="ARBA00001255"/>
    </source>
</evidence>
<dbReference type="InterPro" id="IPR013780">
    <property type="entry name" value="Glyco_hydro_b"/>
</dbReference>
<dbReference type="PANTHER" id="PTHR11452:SF61">
    <property type="entry name" value="ALPHA-GALACTOSIDASE B-RELATED"/>
    <property type="match status" value="1"/>
</dbReference>
<keyword evidence="14" id="KW-1185">Reference proteome</keyword>
<dbReference type="GO" id="GO:0004557">
    <property type="term" value="F:alpha-galactosidase activity"/>
    <property type="evidence" value="ECO:0007669"/>
    <property type="project" value="UniProtKB-EC"/>
</dbReference>
<evidence type="ECO:0000256" key="8">
    <source>
        <dbReference type="ARBA" id="ARBA00023180"/>
    </source>
</evidence>
<dbReference type="SUPFAM" id="SSF51011">
    <property type="entry name" value="Glycosyl hydrolase domain"/>
    <property type="match status" value="1"/>
</dbReference>
<protein>
    <recommendedName>
        <fullName evidence="10">Alpha-galactosidase</fullName>
        <ecNumber evidence="10">3.2.1.22</ecNumber>
    </recommendedName>
    <alternativeName>
        <fullName evidence="10">Melibiase</fullName>
    </alternativeName>
</protein>
<dbReference type="InterPro" id="IPR017853">
    <property type="entry name" value="GH"/>
</dbReference>
<dbReference type="Proteomes" id="UP000799537">
    <property type="component" value="Unassembled WGS sequence"/>
</dbReference>
<comment type="subcellular location">
    <subcellularLocation>
        <location evidence="3">Secreted</location>
    </subcellularLocation>
</comment>
<dbReference type="PROSITE" id="PS00512">
    <property type="entry name" value="ALPHA_GALACTOSIDASE"/>
    <property type="match status" value="1"/>
</dbReference>
<reference evidence="13" key="1">
    <citation type="journal article" date="2020" name="Stud. Mycol.">
        <title>101 Dothideomycetes genomes: a test case for predicting lifestyles and emergence of pathogens.</title>
        <authorList>
            <person name="Haridas S."/>
            <person name="Albert R."/>
            <person name="Binder M."/>
            <person name="Bloem J."/>
            <person name="Labutti K."/>
            <person name="Salamov A."/>
            <person name="Andreopoulos B."/>
            <person name="Baker S."/>
            <person name="Barry K."/>
            <person name="Bills G."/>
            <person name="Bluhm B."/>
            <person name="Cannon C."/>
            <person name="Castanera R."/>
            <person name="Culley D."/>
            <person name="Daum C."/>
            <person name="Ezra D."/>
            <person name="Gonzalez J."/>
            <person name="Henrissat B."/>
            <person name="Kuo A."/>
            <person name="Liang C."/>
            <person name="Lipzen A."/>
            <person name="Lutzoni F."/>
            <person name="Magnuson J."/>
            <person name="Mondo S."/>
            <person name="Nolan M."/>
            <person name="Ohm R."/>
            <person name="Pangilinan J."/>
            <person name="Park H.-J."/>
            <person name="Ramirez L."/>
            <person name="Alfaro M."/>
            <person name="Sun H."/>
            <person name="Tritt A."/>
            <person name="Yoshinaga Y."/>
            <person name="Zwiers L.-H."/>
            <person name="Turgeon B."/>
            <person name="Goodwin S."/>
            <person name="Spatafora J."/>
            <person name="Crous P."/>
            <person name="Grigoriev I."/>
        </authorList>
    </citation>
    <scope>NUCLEOTIDE SEQUENCE</scope>
    <source>
        <strain evidence="13">ATCC 36951</strain>
    </source>
</reference>
<dbReference type="RefSeq" id="XP_033659753.1">
    <property type="nucleotide sequence ID" value="XM_033810029.1"/>
</dbReference>
<evidence type="ECO:0000256" key="3">
    <source>
        <dbReference type="ARBA" id="ARBA00004613"/>
    </source>
</evidence>
<keyword evidence="8" id="KW-0325">Glycoprotein</keyword>
<dbReference type="PANTHER" id="PTHR11452">
    <property type="entry name" value="ALPHA-GALACTOSIDASE/ALPHA-N-ACETYLGALACTOSAMINIDASE"/>
    <property type="match status" value="1"/>
</dbReference>
<gene>
    <name evidence="13" type="ORF">M409DRAFT_30652</name>
</gene>
<keyword evidence="10" id="KW-1015">Disulfide bond</keyword>
<dbReference type="Pfam" id="PF17801">
    <property type="entry name" value="Melibiase_C"/>
    <property type="match status" value="1"/>
</dbReference>
<accession>A0A6A6BVM1</accession>
<keyword evidence="6 11" id="KW-0732">Signal</keyword>
<evidence type="ECO:0000256" key="11">
    <source>
        <dbReference type="SAM" id="SignalP"/>
    </source>
</evidence>
<dbReference type="InterPro" id="IPR041233">
    <property type="entry name" value="Melibiase_C"/>
</dbReference>
<comment type="function">
    <text evidence="2">Hydrolyzes a variety of simple alpha-D-galactoside as well as more complex molecules such as oligosaccharides and polysaccharides.</text>
</comment>
<dbReference type="SUPFAM" id="SSF51445">
    <property type="entry name" value="(Trans)glycosidases"/>
    <property type="match status" value="1"/>
</dbReference>
<evidence type="ECO:0000256" key="2">
    <source>
        <dbReference type="ARBA" id="ARBA00003969"/>
    </source>
</evidence>
<dbReference type="GO" id="GO:0005975">
    <property type="term" value="P:carbohydrate metabolic process"/>
    <property type="evidence" value="ECO:0007669"/>
    <property type="project" value="InterPro"/>
</dbReference>
<comment type="similarity">
    <text evidence="4 10">Belongs to the glycosyl hydrolase 27 family.</text>
</comment>
<dbReference type="PRINTS" id="PR00740">
    <property type="entry name" value="GLHYDRLASE27"/>
</dbReference>
<dbReference type="CDD" id="cd14792">
    <property type="entry name" value="GH27"/>
    <property type="match status" value="1"/>
</dbReference>
<feature type="domain" description="Alpha galactosidase C-terminal" evidence="12">
    <location>
        <begin position="369"/>
        <end position="443"/>
    </location>
</feature>
<dbReference type="EC" id="3.2.1.22" evidence="10"/>
<proteinExistence type="inferred from homology"/>
<dbReference type="InterPro" id="IPR002241">
    <property type="entry name" value="Glyco_hydro_27"/>
</dbReference>
<evidence type="ECO:0000256" key="4">
    <source>
        <dbReference type="ARBA" id="ARBA00009743"/>
    </source>
</evidence>
<keyword evidence="9 10" id="KW-0326">Glycosidase</keyword>
<organism evidence="13 14">
    <name type="scientific">Zasmidium cellare ATCC 36951</name>
    <dbReference type="NCBI Taxonomy" id="1080233"/>
    <lineage>
        <taxon>Eukaryota</taxon>
        <taxon>Fungi</taxon>
        <taxon>Dikarya</taxon>
        <taxon>Ascomycota</taxon>
        <taxon>Pezizomycotina</taxon>
        <taxon>Dothideomycetes</taxon>
        <taxon>Dothideomycetidae</taxon>
        <taxon>Mycosphaerellales</taxon>
        <taxon>Mycosphaerellaceae</taxon>
        <taxon>Zasmidium</taxon>
    </lineage>
</organism>
<sequence>MARLSILALSTLPAIWALTHDDGTGRLPAMGWNSWNAYHCDITEDKMMAAANDIVQKGFQAAGYDYVILDDCWSIQSGRDPNTNRLQPNTSKFPDGISGWADKVHNLGLKTGIYSSAGETTCGGYPASLGYETIDAATFAEWGIDYLKYDNCGVPSIYDESCYSCNADPTYATNLVNGTCLYTTVQTGASNMMPICLPVWPVDGRDYSQSNSSERYRAMGDALAAQNRTILFSLCNWGTDEVYTWANNTGNSWRMSNDIQPTWGDVTRILNMNSFLGDFTDFFGHNDPDMLEVGNGDLTPEETRTHFSLWALMKAPLLIGTDITQLSQDNIDILQNQHLIAFNQDSVYGKPAVPYKWGINPDWTYNSTNPAEFWSGPSSKGTMVALFNSLNASRTMTLDYTEIPGLTSGSYSVLNAWTGEDLGCKQGPFDTTVNSHDTAVYLLQNAC</sequence>
<dbReference type="GeneID" id="54563301"/>
<evidence type="ECO:0000256" key="10">
    <source>
        <dbReference type="RuleBase" id="RU361168"/>
    </source>
</evidence>